<accession>A0A1F5YGG1</accession>
<feature type="transmembrane region" description="Helical" evidence="1">
    <location>
        <begin position="34"/>
        <end position="56"/>
    </location>
</feature>
<reference evidence="2 3" key="1">
    <citation type="journal article" date="2016" name="Nat. Commun.">
        <title>Thousands of microbial genomes shed light on interconnected biogeochemical processes in an aquifer system.</title>
        <authorList>
            <person name="Anantharaman K."/>
            <person name="Brown C.T."/>
            <person name="Hug L.A."/>
            <person name="Sharon I."/>
            <person name="Castelle C.J."/>
            <person name="Probst A.J."/>
            <person name="Thomas B.C."/>
            <person name="Singh A."/>
            <person name="Wilkins M.J."/>
            <person name="Karaoz U."/>
            <person name="Brodie E.L."/>
            <person name="Williams K.H."/>
            <person name="Hubbard S.S."/>
            <person name="Banfield J.F."/>
        </authorList>
    </citation>
    <scope>NUCLEOTIDE SEQUENCE [LARGE SCALE GENOMIC DNA]</scope>
</reference>
<keyword evidence="1" id="KW-0472">Membrane</keyword>
<evidence type="ECO:0000313" key="2">
    <source>
        <dbReference type="EMBL" id="OGF99260.1"/>
    </source>
</evidence>
<feature type="transmembrane region" description="Helical" evidence="1">
    <location>
        <begin position="135"/>
        <end position="156"/>
    </location>
</feature>
<protein>
    <submittedName>
        <fullName evidence="2">Uncharacterized protein</fullName>
    </submittedName>
</protein>
<feature type="transmembrane region" description="Helical" evidence="1">
    <location>
        <begin position="168"/>
        <end position="185"/>
    </location>
</feature>
<organism evidence="2 3">
    <name type="scientific">Candidatus Glassbacteria bacterium GWA2_58_10</name>
    <dbReference type="NCBI Taxonomy" id="1817865"/>
    <lineage>
        <taxon>Bacteria</taxon>
        <taxon>Candidatus Glassiibacteriota</taxon>
    </lineage>
</organism>
<gene>
    <name evidence="2" type="ORF">A2Z86_02515</name>
</gene>
<keyword evidence="1" id="KW-0812">Transmembrane</keyword>
<feature type="transmembrane region" description="Helical" evidence="1">
    <location>
        <begin position="68"/>
        <end position="85"/>
    </location>
</feature>
<evidence type="ECO:0000313" key="3">
    <source>
        <dbReference type="Proteomes" id="UP000176992"/>
    </source>
</evidence>
<dbReference type="EMBL" id="MFIV01000033">
    <property type="protein sequence ID" value="OGF99260.1"/>
    <property type="molecule type" value="Genomic_DNA"/>
</dbReference>
<dbReference type="AlphaFoldDB" id="A0A1F5YGG1"/>
<name>A0A1F5YGG1_9BACT</name>
<comment type="caution">
    <text evidence="2">The sequence shown here is derived from an EMBL/GenBank/DDBJ whole genome shotgun (WGS) entry which is preliminary data.</text>
</comment>
<evidence type="ECO:0000256" key="1">
    <source>
        <dbReference type="SAM" id="Phobius"/>
    </source>
</evidence>
<proteinExistence type="predicted"/>
<dbReference type="Proteomes" id="UP000176992">
    <property type="component" value="Unassembled WGS sequence"/>
</dbReference>
<sequence length="193" mass="22349">MKNCPVCFSEVYEQAIKCPHCLTFIKPRTNEGQFWGTCLMVAGILIGIFSYIWFLTDADNIRLQFMDVGIFLAYLGFLIYGFGTFRSWFQLSKLKDEETIDQDRKRCFFCGSIIDARAIKCSHCYSYLRQERGKLLATFGVVSGILILTTAYIMFLANNLKTESYMQVGIYVILAGVMIFLLLVIRRRYTKEY</sequence>
<keyword evidence="1" id="KW-1133">Transmembrane helix</keyword>